<evidence type="ECO:0000259" key="2">
    <source>
        <dbReference type="Pfam" id="PF12660"/>
    </source>
</evidence>
<dbReference type="PANTHER" id="PTHR15496">
    <property type="entry name" value="GENERAL TRANSCRIPTION FACTOR 3C POLYPEPTIDE 4 FAMILY"/>
    <property type="match status" value="1"/>
</dbReference>
<proteinExistence type="predicted"/>
<dbReference type="AlphaFoldDB" id="A0A9W9LRT1"/>
<keyword evidence="4" id="KW-1185">Reference proteome</keyword>
<dbReference type="PANTHER" id="PTHR15496:SF2">
    <property type="entry name" value="GENERAL TRANSCRIPTION FACTOR 3C POLYPEPTIDE 4"/>
    <property type="match status" value="1"/>
</dbReference>
<dbReference type="OrthoDB" id="6021743at2759"/>
<evidence type="ECO:0000313" key="3">
    <source>
        <dbReference type="EMBL" id="KAJ5174201.1"/>
    </source>
</evidence>
<feature type="domain" description="Transcription factor IIIC 90kDa subunit N-terminal" evidence="1">
    <location>
        <begin position="19"/>
        <end position="512"/>
    </location>
</feature>
<dbReference type="Pfam" id="PF12660">
    <property type="entry name" value="zf-TFIIIC"/>
    <property type="match status" value="1"/>
</dbReference>
<dbReference type="RefSeq" id="XP_056545809.1">
    <property type="nucleotide sequence ID" value="XM_056682203.1"/>
</dbReference>
<protein>
    <recommendedName>
        <fullName evidence="5">Transcription factor IIIC subunit delta N-term-domain-containing protein</fullName>
    </recommendedName>
</protein>
<dbReference type="InterPro" id="IPR044230">
    <property type="entry name" value="GTF3C4"/>
</dbReference>
<dbReference type="Pfam" id="PF12657">
    <property type="entry name" value="TFIIIC_delta"/>
    <property type="match status" value="1"/>
</dbReference>
<reference evidence="3" key="1">
    <citation type="submission" date="2022-11" db="EMBL/GenBank/DDBJ databases">
        <authorList>
            <person name="Petersen C."/>
        </authorList>
    </citation>
    <scope>NUCLEOTIDE SEQUENCE</scope>
    <source>
        <strain evidence="3">IBT 26290</strain>
    </source>
</reference>
<evidence type="ECO:0000259" key="1">
    <source>
        <dbReference type="Pfam" id="PF12657"/>
    </source>
</evidence>
<reference evidence="3" key="2">
    <citation type="journal article" date="2023" name="IMA Fungus">
        <title>Comparative genomic study of the Penicillium genus elucidates a diverse pangenome and 15 lateral gene transfer events.</title>
        <authorList>
            <person name="Petersen C."/>
            <person name="Sorensen T."/>
            <person name="Nielsen M.R."/>
            <person name="Sondergaard T.E."/>
            <person name="Sorensen J.L."/>
            <person name="Fitzpatrick D.A."/>
            <person name="Frisvad J.C."/>
            <person name="Nielsen K.L."/>
        </authorList>
    </citation>
    <scope>NUCLEOTIDE SEQUENCE</scope>
    <source>
        <strain evidence="3">IBT 26290</strain>
    </source>
</reference>
<dbReference type="InterPro" id="IPR024761">
    <property type="entry name" value="TFIIIC_delta_N"/>
</dbReference>
<dbReference type="InterPro" id="IPR024764">
    <property type="entry name" value="TFIIIC_Znf"/>
</dbReference>
<dbReference type="GO" id="GO:0000127">
    <property type="term" value="C:transcription factor TFIIIC complex"/>
    <property type="evidence" value="ECO:0007669"/>
    <property type="project" value="InterPro"/>
</dbReference>
<organism evidence="3 4">
    <name type="scientific">Penicillium canariense</name>
    <dbReference type="NCBI Taxonomy" id="189055"/>
    <lineage>
        <taxon>Eukaryota</taxon>
        <taxon>Fungi</taxon>
        <taxon>Dikarya</taxon>
        <taxon>Ascomycota</taxon>
        <taxon>Pezizomycotina</taxon>
        <taxon>Eurotiomycetes</taxon>
        <taxon>Eurotiomycetidae</taxon>
        <taxon>Eurotiales</taxon>
        <taxon>Aspergillaceae</taxon>
        <taxon>Penicillium</taxon>
    </lineage>
</organism>
<accession>A0A9W9LRT1</accession>
<feature type="domain" description="Transcription factor IIIC putative zinc-finger" evidence="2">
    <location>
        <begin position="622"/>
        <end position="718"/>
    </location>
</feature>
<comment type="caution">
    <text evidence="3">The sequence shown here is derived from an EMBL/GenBank/DDBJ whole genome shotgun (WGS) entry which is preliminary data.</text>
</comment>
<sequence>MLSPVELSLSASCFDALAWSPDGDLAVAAGEHVQILTLKNTGQRSPVPQGQDQWNITRIRVNLFTNTEWQPIKPQNRDDFSIAAEQSTSTVVGIAWSPPGLGCFRRSVLAVLTSNLLLSLWEPVGVKGQWTRVAIVNHAFHLDPSAPGKLDGLELRRSNIRSFQWCPPLHAPPSPSSNSAPGPETRWGVHFLMATNDSNEILLLRIRRLISAQNPSLPYSIEKLALYPVDDDQRRYPAACSGSLLQSALHSKARVLSVSCGPWLEPSQPTKDSASSAVAMVAAVFGTLPRVFKITVALHASDRVDGDAPKFEARANFSDHPLGQFAPEWTTRCVNGPLKWAPAPNHSGSIVLFVATNIGLLTVSIPRGVYDGSATQPDQFDNREWPLSTLAKEDGEGPKRFLDPISAMTALCDETCGAWSLHMGTTGGLGAVLNMDDLETDDAQKFPRWSKLMEDRLEQFDLNHDLGGQSVARVWGLASRRGVIAVLFSKHPTDMIEYRITSDDKSTIVFASEDPDYSPDVQTLFAPNSSATESWSAQDQREAVIVFLLSSTGQIDKDDKESQRLIYASACCAIVDQQGASIRSQARQSFEQLANLTGADLNEEISKCSDDSVTISAKSIDQLSGPGAHLFERCEICEAGIAWASATEAQCAGGHLFARCGLTFLAIQEPGISKYCSLCQKEYINEEIVARSREGSLSSTYRSLFEAFDTCLYCRGKFQAGI</sequence>
<name>A0A9W9LRT1_9EURO</name>
<dbReference type="EMBL" id="JAPQKN010000001">
    <property type="protein sequence ID" value="KAJ5174201.1"/>
    <property type="molecule type" value="Genomic_DNA"/>
</dbReference>
<dbReference type="Proteomes" id="UP001149163">
    <property type="component" value="Unassembled WGS sequence"/>
</dbReference>
<evidence type="ECO:0000313" key="4">
    <source>
        <dbReference type="Proteomes" id="UP001149163"/>
    </source>
</evidence>
<dbReference type="GO" id="GO:0006384">
    <property type="term" value="P:transcription initiation at RNA polymerase III promoter"/>
    <property type="evidence" value="ECO:0007669"/>
    <property type="project" value="InterPro"/>
</dbReference>
<dbReference type="GeneID" id="81421379"/>
<evidence type="ECO:0008006" key="5">
    <source>
        <dbReference type="Google" id="ProtNLM"/>
    </source>
</evidence>
<gene>
    <name evidence="3" type="ORF">N7482_000078</name>
</gene>
<dbReference type="GO" id="GO:0004402">
    <property type="term" value="F:histone acetyltransferase activity"/>
    <property type="evidence" value="ECO:0007669"/>
    <property type="project" value="InterPro"/>
</dbReference>